<organism evidence="2 3">
    <name type="scientific">Sinobaca qinghaiensis</name>
    <dbReference type="NCBI Taxonomy" id="342944"/>
    <lineage>
        <taxon>Bacteria</taxon>
        <taxon>Bacillati</taxon>
        <taxon>Bacillota</taxon>
        <taxon>Bacilli</taxon>
        <taxon>Bacillales</taxon>
        <taxon>Sporolactobacillaceae</taxon>
        <taxon>Sinobaca</taxon>
    </lineage>
</organism>
<keyword evidence="1" id="KW-1133">Transmembrane helix</keyword>
<sequence>MTLRDRFIMLLLFTAALIVLVISIEEMRLYPYASSVLFFFAVSTAGGLLFYTFLSTAFAAAGAGVLTIAFILLPFIEGSAFIWPAVILGTLTIAAVSARIYSERNASSS</sequence>
<dbReference type="AlphaFoldDB" id="A0A419UXB1"/>
<reference evidence="2 3" key="1">
    <citation type="submission" date="2018-09" db="EMBL/GenBank/DDBJ databases">
        <title>Genomic Encyclopedia of Archaeal and Bacterial Type Strains, Phase II (KMG-II): from individual species to whole genera.</title>
        <authorList>
            <person name="Goeker M."/>
        </authorList>
    </citation>
    <scope>NUCLEOTIDE SEQUENCE [LARGE SCALE GENOMIC DNA]</scope>
    <source>
        <strain evidence="2 3">DSM 17008</strain>
    </source>
</reference>
<evidence type="ECO:0000313" key="3">
    <source>
        <dbReference type="Proteomes" id="UP000285120"/>
    </source>
</evidence>
<dbReference type="Proteomes" id="UP000285120">
    <property type="component" value="Unassembled WGS sequence"/>
</dbReference>
<accession>A0A419UXB1</accession>
<dbReference type="EMBL" id="RAPK01000011">
    <property type="protein sequence ID" value="RKD69760.1"/>
    <property type="molecule type" value="Genomic_DNA"/>
</dbReference>
<keyword evidence="1" id="KW-0812">Transmembrane</keyword>
<feature type="transmembrane region" description="Helical" evidence="1">
    <location>
        <begin position="7"/>
        <end position="24"/>
    </location>
</feature>
<dbReference type="RefSeq" id="WP_120194315.1">
    <property type="nucleotide sequence ID" value="NZ_RAPK01000011.1"/>
</dbReference>
<name>A0A419UXB1_9BACL</name>
<gene>
    <name evidence="2" type="ORF">ATL39_3187</name>
</gene>
<keyword evidence="1" id="KW-0472">Membrane</keyword>
<feature type="transmembrane region" description="Helical" evidence="1">
    <location>
        <begin position="82"/>
        <end position="101"/>
    </location>
</feature>
<protein>
    <submittedName>
        <fullName evidence="2">Uncharacterized protein</fullName>
    </submittedName>
</protein>
<comment type="caution">
    <text evidence="2">The sequence shown here is derived from an EMBL/GenBank/DDBJ whole genome shotgun (WGS) entry which is preliminary data.</text>
</comment>
<evidence type="ECO:0000313" key="2">
    <source>
        <dbReference type="EMBL" id="RKD69760.1"/>
    </source>
</evidence>
<feature type="transmembrane region" description="Helical" evidence="1">
    <location>
        <begin position="58"/>
        <end position="76"/>
    </location>
</feature>
<feature type="transmembrane region" description="Helical" evidence="1">
    <location>
        <begin position="30"/>
        <end position="51"/>
    </location>
</feature>
<proteinExistence type="predicted"/>
<keyword evidence="3" id="KW-1185">Reference proteome</keyword>
<evidence type="ECO:0000256" key="1">
    <source>
        <dbReference type="SAM" id="Phobius"/>
    </source>
</evidence>